<dbReference type="AlphaFoldDB" id="A0A1Q2ZZB4"/>
<dbReference type="InterPro" id="IPR004015">
    <property type="entry name" value="SKI-int_prot_SKIP_SNW-dom"/>
</dbReference>
<comment type="subunit">
    <text evidence="3">Associated with the spliceosome.</text>
</comment>
<evidence type="ECO:0000313" key="8">
    <source>
        <dbReference type="Proteomes" id="UP000187013"/>
    </source>
</evidence>
<keyword evidence="3" id="KW-0747">Spliceosome</keyword>
<protein>
    <recommendedName>
        <fullName evidence="2 3">Pre-mRNA-processing protein 45</fullName>
    </recommendedName>
</protein>
<dbReference type="GO" id="GO:0000398">
    <property type="term" value="P:mRNA splicing, via spliceosome"/>
    <property type="evidence" value="ECO:0007669"/>
    <property type="project" value="InterPro"/>
</dbReference>
<evidence type="ECO:0000256" key="5">
    <source>
        <dbReference type="SAM" id="MobiDB-lite"/>
    </source>
</evidence>
<keyword evidence="4" id="KW-0175">Coiled coil</keyword>
<dbReference type="GO" id="GO:0005681">
    <property type="term" value="C:spliceosomal complex"/>
    <property type="evidence" value="ECO:0007669"/>
    <property type="project" value="UniProtKB-UniRule"/>
</dbReference>
<feature type="region of interest" description="Disordered" evidence="5">
    <location>
        <begin position="276"/>
        <end position="319"/>
    </location>
</feature>
<comment type="function">
    <text evidence="3">Involved in pre-mRNA splicing.</text>
</comment>
<evidence type="ECO:0000256" key="3">
    <source>
        <dbReference type="RuleBase" id="RU367140"/>
    </source>
</evidence>
<dbReference type="OrthoDB" id="666364at2759"/>
<reference evidence="7 8" key="1">
    <citation type="submission" date="2016-08" db="EMBL/GenBank/DDBJ databases">
        <title>Draft genome sequence of allopolyploid Zygosaccharomyces rouxii.</title>
        <authorList>
            <person name="Watanabe J."/>
            <person name="Uehara K."/>
            <person name="Mogi Y."/>
            <person name="Tsukioka Y."/>
        </authorList>
    </citation>
    <scope>NUCLEOTIDE SEQUENCE [LARGE SCALE GENOMIC DNA]</scope>
    <source>
        <strain evidence="7 8">NBRC 110957</strain>
    </source>
</reference>
<feature type="compositionally biased region" description="Basic and acidic residues" evidence="5">
    <location>
        <begin position="428"/>
        <end position="447"/>
    </location>
</feature>
<dbReference type="EMBL" id="BDGX01000014">
    <property type="protein sequence ID" value="GAV48768.1"/>
    <property type="molecule type" value="Genomic_DNA"/>
</dbReference>
<proteinExistence type="inferred from homology"/>
<feature type="compositionally biased region" description="Basic and acidic residues" evidence="5">
    <location>
        <begin position="301"/>
        <end position="319"/>
    </location>
</feature>
<comment type="subcellular location">
    <subcellularLocation>
        <location evidence="3">Nucleus</location>
    </subcellularLocation>
</comment>
<feature type="region of interest" description="Disordered" evidence="5">
    <location>
        <begin position="1"/>
        <end position="21"/>
    </location>
</feature>
<evidence type="ECO:0000256" key="2">
    <source>
        <dbReference type="ARBA" id="ARBA00022160"/>
    </source>
</evidence>
<keyword evidence="3" id="KW-0508">mRNA splicing</keyword>
<evidence type="ECO:0000259" key="6">
    <source>
        <dbReference type="Pfam" id="PF02731"/>
    </source>
</evidence>
<dbReference type="Pfam" id="PF02731">
    <property type="entry name" value="SKIP_SNW"/>
    <property type="match status" value="1"/>
</dbReference>
<evidence type="ECO:0000313" key="7">
    <source>
        <dbReference type="EMBL" id="GAV48768.1"/>
    </source>
</evidence>
<name>A0A1Q2ZZB4_ZYGRO</name>
<comment type="caution">
    <text evidence="7">The sequence shown here is derived from an EMBL/GenBank/DDBJ whole genome shotgun (WGS) entry which is preliminary data.</text>
</comment>
<dbReference type="PANTHER" id="PTHR12096">
    <property type="entry name" value="NUCLEAR PROTEIN SKIP-RELATED"/>
    <property type="match status" value="1"/>
</dbReference>
<comment type="similarity">
    <text evidence="1 3">Belongs to the SNW family.</text>
</comment>
<dbReference type="eggNOG" id="KOG2441">
    <property type="taxonomic scope" value="Eukaryota"/>
</dbReference>
<sequence>MSFTSLLPAPKHSQSVPEDNFNAEQKNKELAVRALTHQKDEQDIERSVFDSAITNNLKFQDFVPIRQKDFGLQIPLPSQNEIDETYRRTKGIFEQILLKNTQPEAATIRNNQRALENTQEILVHSTGGKSNRKLKVIEHAKDPLQPNAHRAKKVVAPPVDEPMTPIFHKTDSVETAKKVSKEEKDMWKIPPAISSWKNPNGYTIGIDKRLAMDGRYNKDKMQAHEINDGFSQLSAALEMADRKARQELKLKAEAKKQIAEDENREKGEKLRILAQKAREERSRQRNRRSHRAIDDGYNNEATHREAIRKSRREELERDIRKSKMSTADRLRELAYSQGREVSEKVVLGAAKSTNSSGAHYDSRLFTKGANTQAKRGEGQVYDNPLFSQLGSSYRANLNKLDKDVEDEASMSAGQTKPIEFTAATDNNDADKEKEEHKEYGLSKKDDL</sequence>
<evidence type="ECO:0000256" key="1">
    <source>
        <dbReference type="ARBA" id="ARBA00010197"/>
    </source>
</evidence>
<organism evidence="7 8">
    <name type="scientific">Zygosaccharomyces rouxii</name>
    <dbReference type="NCBI Taxonomy" id="4956"/>
    <lineage>
        <taxon>Eukaryota</taxon>
        <taxon>Fungi</taxon>
        <taxon>Dikarya</taxon>
        <taxon>Ascomycota</taxon>
        <taxon>Saccharomycotina</taxon>
        <taxon>Saccharomycetes</taxon>
        <taxon>Saccharomycetales</taxon>
        <taxon>Saccharomycetaceae</taxon>
        <taxon>Zygosaccharomyces</taxon>
    </lineage>
</organism>
<keyword evidence="3" id="KW-0507">mRNA processing</keyword>
<accession>A0A1Q2ZZB4</accession>
<feature type="domain" description="SKI-interacting protein SKIP SNW" evidence="6">
    <location>
        <begin position="124"/>
        <end position="281"/>
    </location>
</feature>
<feature type="region of interest" description="Disordered" evidence="5">
    <location>
        <begin position="404"/>
        <end position="447"/>
    </location>
</feature>
<dbReference type="InterPro" id="IPR017862">
    <property type="entry name" value="SKI-int_prot_SKIP"/>
</dbReference>
<feature type="coiled-coil region" evidence="4">
    <location>
        <begin position="237"/>
        <end position="269"/>
    </location>
</feature>
<keyword evidence="3" id="KW-0539">Nucleus</keyword>
<evidence type="ECO:0000256" key="4">
    <source>
        <dbReference type="SAM" id="Coils"/>
    </source>
</evidence>
<dbReference type="Proteomes" id="UP000187013">
    <property type="component" value="Unassembled WGS sequence"/>
</dbReference>
<gene>
    <name evidence="7" type="ORF">ZYGR_0N01730</name>
</gene>